<dbReference type="KEGG" id="rpne:NCTC8284_02123"/>
<organism evidence="4 5">
    <name type="scientific">Rodentibacter pneumotropicus</name>
    <dbReference type="NCBI Taxonomy" id="758"/>
    <lineage>
        <taxon>Bacteria</taxon>
        <taxon>Pseudomonadati</taxon>
        <taxon>Pseudomonadota</taxon>
        <taxon>Gammaproteobacteria</taxon>
        <taxon>Pasteurellales</taxon>
        <taxon>Pasteurellaceae</taxon>
        <taxon>Rodentibacter</taxon>
    </lineage>
</organism>
<name>A0A3S4TVJ7_9PAST</name>
<evidence type="ECO:0000259" key="3">
    <source>
        <dbReference type="PROSITE" id="PS51755"/>
    </source>
</evidence>
<dbReference type="PROSITE" id="PS51755">
    <property type="entry name" value="OMPR_PHOB"/>
    <property type="match status" value="1"/>
</dbReference>
<accession>A0A3S4TVJ7</accession>
<dbReference type="InterPro" id="IPR001867">
    <property type="entry name" value="OmpR/PhoB-type_DNA-bd"/>
</dbReference>
<dbReference type="Gene3D" id="1.10.10.10">
    <property type="entry name" value="Winged helix-like DNA-binding domain superfamily/Winged helix DNA-binding domain"/>
    <property type="match status" value="1"/>
</dbReference>
<dbReference type="InterPro" id="IPR016032">
    <property type="entry name" value="Sig_transdc_resp-reg_C-effctor"/>
</dbReference>
<dbReference type="Pfam" id="PF00486">
    <property type="entry name" value="Trans_reg_C"/>
    <property type="match status" value="1"/>
</dbReference>
<reference evidence="4 5" key="1">
    <citation type="submission" date="2018-12" db="EMBL/GenBank/DDBJ databases">
        <authorList>
            <consortium name="Pathogen Informatics"/>
        </authorList>
    </citation>
    <scope>NUCLEOTIDE SEQUENCE [LARGE SCALE GENOMIC DNA]</scope>
    <source>
        <strain evidence="4 5">NCTC8284</strain>
    </source>
</reference>
<evidence type="ECO:0000313" key="4">
    <source>
        <dbReference type="EMBL" id="VEH66940.1"/>
    </source>
</evidence>
<evidence type="ECO:0000256" key="1">
    <source>
        <dbReference type="ARBA" id="ARBA00023125"/>
    </source>
</evidence>
<gene>
    <name evidence="4" type="primary">ompR_1</name>
    <name evidence="4" type="ORF">NCTC8284_02123</name>
</gene>
<sequence>MLSRQKLLELTHSESLDIFDRTIDVLIMRLRKKLSRILKILVISKQ</sequence>
<feature type="domain" description="OmpR/PhoB-type" evidence="3">
    <location>
        <begin position="1"/>
        <end position="46"/>
    </location>
</feature>
<feature type="DNA-binding region" description="OmpR/PhoB-type" evidence="2">
    <location>
        <begin position="1"/>
        <end position="46"/>
    </location>
</feature>
<proteinExistence type="predicted"/>
<evidence type="ECO:0000256" key="2">
    <source>
        <dbReference type="PROSITE-ProRule" id="PRU01091"/>
    </source>
</evidence>
<dbReference type="GO" id="GO:0000160">
    <property type="term" value="P:phosphorelay signal transduction system"/>
    <property type="evidence" value="ECO:0007669"/>
    <property type="project" value="InterPro"/>
</dbReference>
<dbReference type="SUPFAM" id="SSF46894">
    <property type="entry name" value="C-terminal effector domain of the bipartite response regulators"/>
    <property type="match status" value="1"/>
</dbReference>
<dbReference type="InterPro" id="IPR036388">
    <property type="entry name" value="WH-like_DNA-bd_sf"/>
</dbReference>
<dbReference type="EMBL" id="LR134405">
    <property type="protein sequence ID" value="VEH66940.1"/>
    <property type="molecule type" value="Genomic_DNA"/>
</dbReference>
<dbReference type="Proteomes" id="UP000278733">
    <property type="component" value="Chromosome"/>
</dbReference>
<evidence type="ECO:0000313" key="5">
    <source>
        <dbReference type="Proteomes" id="UP000278733"/>
    </source>
</evidence>
<keyword evidence="1 2" id="KW-0238">DNA-binding</keyword>
<dbReference type="AlphaFoldDB" id="A0A3S4TVJ7"/>
<dbReference type="GO" id="GO:0003677">
    <property type="term" value="F:DNA binding"/>
    <property type="evidence" value="ECO:0007669"/>
    <property type="project" value="UniProtKB-UniRule"/>
</dbReference>
<protein>
    <submittedName>
        <fullName evidence="4">Transcriptional regulatory protein OmpR</fullName>
    </submittedName>
</protein>
<dbReference type="GO" id="GO:0006355">
    <property type="term" value="P:regulation of DNA-templated transcription"/>
    <property type="evidence" value="ECO:0007669"/>
    <property type="project" value="InterPro"/>
</dbReference>